<organism evidence="2">
    <name type="scientific">Myoviridae sp. ctHMa1</name>
    <dbReference type="NCBI Taxonomy" id="2827671"/>
    <lineage>
        <taxon>Viruses</taxon>
        <taxon>Duplodnaviria</taxon>
        <taxon>Heunggongvirae</taxon>
        <taxon>Uroviricota</taxon>
        <taxon>Caudoviricetes</taxon>
    </lineage>
</organism>
<accession>A0A8S5SFY5</accession>
<sequence length="327" mass="36038">MKLLTGGKDISQLIEKITWSGDTSQVSRKINFTIAQNKKDTLFPDVSIDIGDEIIMQDDAENNVFGGIIFDADKKGSSKTVSYLAYDLLFYVNQSDVNMVFSGTPESIVTQICQKLDIPCGELAPTNGVVVKSPCFGKKAYKAIMMAYTVAARKNGTKYIPLIKNINRLCVIEKGTLCGAVMTGDYNLIDTEYKSTLQNLVNRVIITNSKGNQIKVIEDAESIQKYGLVQKVMKQSDKEDISAEAQKALVSVENSGSVSGVPNDFRAVSGYSIIVQDEVSGLYGQFYIESDTHTFTNGKAQMDLTLAFENLMDEEEIEKDTNNKKSK</sequence>
<dbReference type="EMBL" id="BK032590">
    <property type="protein sequence ID" value="DAF49870.1"/>
    <property type="molecule type" value="Genomic_DNA"/>
</dbReference>
<feature type="domain" description="YqbQ/XkdQ" evidence="1">
    <location>
        <begin position="17"/>
        <end position="306"/>
    </location>
</feature>
<dbReference type="InterPro" id="IPR056937">
    <property type="entry name" value="YqbQ/XkdQ"/>
</dbReference>
<protein>
    <submittedName>
        <fullName evidence="2">43 kDa tail protein</fullName>
    </submittedName>
</protein>
<proteinExistence type="predicted"/>
<name>A0A8S5SFY5_9CAUD</name>
<evidence type="ECO:0000259" key="1">
    <source>
        <dbReference type="Pfam" id="PF24032"/>
    </source>
</evidence>
<evidence type="ECO:0000313" key="2">
    <source>
        <dbReference type="EMBL" id="DAF49870.1"/>
    </source>
</evidence>
<reference evidence="2" key="1">
    <citation type="journal article" date="2021" name="Proc. Natl. Acad. Sci. U.S.A.">
        <title>A Catalog of Tens of Thousands of Viruses from Human Metagenomes Reveals Hidden Associations with Chronic Diseases.</title>
        <authorList>
            <person name="Tisza M.J."/>
            <person name="Buck C.B."/>
        </authorList>
    </citation>
    <scope>NUCLEOTIDE SEQUENCE</scope>
    <source>
        <strain evidence="2">CtHMa1</strain>
    </source>
</reference>
<dbReference type="Pfam" id="PF24032">
    <property type="entry name" value="YQBQ"/>
    <property type="match status" value="1"/>
</dbReference>